<evidence type="ECO:0000313" key="3">
    <source>
        <dbReference type="EMBL" id="BAL57736.1"/>
    </source>
</evidence>
<dbReference type="Pfam" id="PF24481">
    <property type="entry name" value="CT398_CC"/>
    <property type="match status" value="1"/>
</dbReference>
<gene>
    <name evidence="3" type="ORF">HGMM_F52D02C15</name>
</gene>
<protein>
    <submittedName>
        <fullName evidence="3">Hypothetical conserved protein</fullName>
    </submittedName>
</protein>
<feature type="coiled-coil region" evidence="1">
    <location>
        <begin position="11"/>
        <end position="164"/>
    </location>
</feature>
<dbReference type="EMBL" id="AP011783">
    <property type="protein sequence ID" value="BAL57736.1"/>
    <property type="molecule type" value="Genomic_DNA"/>
</dbReference>
<accession>H5SNK0</accession>
<keyword evidence="1" id="KW-0175">Coiled coil</keyword>
<evidence type="ECO:0000256" key="1">
    <source>
        <dbReference type="SAM" id="Coils"/>
    </source>
</evidence>
<evidence type="ECO:0000259" key="2">
    <source>
        <dbReference type="Pfam" id="PF24481"/>
    </source>
</evidence>
<sequence length="231" mass="27139">MTHELEVLLELNRHDAAIREQALKIEGLQRRRTTLVEAIAREHAEFLAQKRQFEELQRQSREKSREVDDLDAQIRADTEKLRTGLLSYKEMDALRVRVEHSRARIDQLEDEAIALINKVEEQAPQIKKAEEDFLKWKSKIDQEIAQIDYEIAVHTREIERLQQERVQRAAAVEPQLLRQYEELRTRYEDPIALVHGGVCAGCNLRVSEITMERVRTEIVTCENCSRLLYVK</sequence>
<feature type="domain" description="CT398-like coiled coil hairpin" evidence="2">
    <location>
        <begin position="33"/>
        <end position="187"/>
    </location>
</feature>
<proteinExistence type="predicted"/>
<organism evidence="3">
    <name type="scientific">uncultured Acetothermia bacterium</name>
    <dbReference type="NCBI Taxonomy" id="236499"/>
    <lineage>
        <taxon>Bacteria</taxon>
        <taxon>Candidatus Bipolaricaulota</taxon>
        <taxon>environmental samples</taxon>
    </lineage>
</organism>
<dbReference type="InterPro" id="IPR056003">
    <property type="entry name" value="CT398_CC_hairpin"/>
</dbReference>
<dbReference type="Gene3D" id="1.10.287.1490">
    <property type="match status" value="1"/>
</dbReference>
<reference evidence="3" key="2">
    <citation type="journal article" date="2012" name="PLoS ONE">
        <title>A Deeply Branching Thermophilic Bacterium with an Ancient Acetyl-CoA Pathway Dominates a Subsurface Ecosystem.</title>
        <authorList>
            <person name="Takami H."/>
            <person name="Noguchi H."/>
            <person name="Takaki Y."/>
            <person name="Uchiyama I."/>
            <person name="Toyoda A."/>
            <person name="Nishi S."/>
            <person name="Chee G.-J."/>
            <person name="Arai W."/>
            <person name="Nunoura T."/>
            <person name="Itoh T."/>
            <person name="Hattori M."/>
            <person name="Takai K."/>
        </authorList>
    </citation>
    <scope>NUCLEOTIDE SEQUENCE</scope>
</reference>
<dbReference type="AlphaFoldDB" id="H5SNK0"/>
<name>H5SNK0_9BACT</name>
<reference evidence="3" key="1">
    <citation type="journal article" date="2005" name="Environ. Microbiol.">
        <title>Genetic and functional properties of uncultivated thermophilic crenarchaeotes from a subsurface gold mine as revealed by analysis of genome fragments.</title>
        <authorList>
            <person name="Nunoura T."/>
            <person name="Hirayama H."/>
            <person name="Takami H."/>
            <person name="Oida H."/>
            <person name="Nishi S."/>
            <person name="Shimamura S."/>
            <person name="Suzuki Y."/>
            <person name="Inagaki F."/>
            <person name="Takai K."/>
            <person name="Nealson K.H."/>
            <person name="Horikoshi K."/>
        </authorList>
    </citation>
    <scope>NUCLEOTIDE SEQUENCE</scope>
</reference>